<dbReference type="InterPro" id="IPR036047">
    <property type="entry name" value="F-box-like_dom_sf"/>
</dbReference>
<proteinExistence type="predicted"/>
<dbReference type="AlphaFoldDB" id="U9TQI4"/>
<dbReference type="HOGENOM" id="CLU_028913_8_1_1"/>
<organism evidence="1">
    <name type="scientific">Rhizophagus irregularis (strain DAOM 181602 / DAOM 197198 / MUCL 43194)</name>
    <name type="common">Arbuscular mycorrhizal fungus</name>
    <name type="synonym">Glomus intraradices</name>
    <dbReference type="NCBI Taxonomy" id="747089"/>
    <lineage>
        <taxon>Eukaryota</taxon>
        <taxon>Fungi</taxon>
        <taxon>Fungi incertae sedis</taxon>
        <taxon>Mucoromycota</taxon>
        <taxon>Glomeromycotina</taxon>
        <taxon>Glomeromycetes</taxon>
        <taxon>Glomerales</taxon>
        <taxon>Glomeraceae</taxon>
        <taxon>Rhizophagus</taxon>
    </lineage>
</organism>
<accession>U9TQI4</accession>
<name>U9TQI4_RHIID</name>
<dbReference type="InterPro" id="IPR032675">
    <property type="entry name" value="LRR_dom_sf"/>
</dbReference>
<reference evidence="1" key="1">
    <citation type="submission" date="2013-07" db="EMBL/GenBank/DDBJ databases">
        <title>The genome of an arbuscular mycorrhizal fungus provides insights into the evolution of the oldest plant symbiosis.</title>
        <authorList>
            <consortium name="DOE Joint Genome Institute"/>
            <person name="Tisserant E."/>
            <person name="Malbreil M."/>
            <person name="Kuo A."/>
            <person name="Kohler A."/>
            <person name="Symeonidi A."/>
            <person name="Balestrini R."/>
            <person name="Charron P."/>
            <person name="Duensing N."/>
            <person name="Frei-dit-Frey N."/>
            <person name="Gianinazzi-Pearson V."/>
            <person name="Gilbert B."/>
            <person name="Handa Y."/>
            <person name="Hijri M."/>
            <person name="Kaul R."/>
            <person name="Kawaguchi M."/>
            <person name="Krajinski F."/>
            <person name="Lammers P."/>
            <person name="Lapierre D."/>
            <person name="Masclaux F.G."/>
            <person name="Murat C."/>
            <person name="Morin E."/>
            <person name="Ndikumana S."/>
            <person name="Pagni M."/>
            <person name="Petitpierre D."/>
            <person name="Requena N."/>
            <person name="Rosikiewicz P."/>
            <person name="Riley R."/>
            <person name="Saito K."/>
            <person name="San Clemente H."/>
            <person name="Shapiro H."/>
            <person name="van Tuinen D."/>
            <person name="Becard G."/>
            <person name="Bonfante P."/>
            <person name="Paszkowski U."/>
            <person name="Shachar-Hill Y."/>
            <person name="Young J.P."/>
            <person name="Sanders I.R."/>
            <person name="Henrissat B."/>
            <person name="Rensing S.A."/>
            <person name="Grigoriev I.V."/>
            <person name="Corradi N."/>
            <person name="Roux C."/>
            <person name="Martin F."/>
        </authorList>
    </citation>
    <scope>NUCLEOTIDE SEQUENCE</scope>
    <source>
        <strain evidence="1">DAOM 197198</strain>
    </source>
</reference>
<dbReference type="VEuPathDB" id="FungiDB:RhiirFUN_010177"/>
<protein>
    <recommendedName>
        <fullName evidence="2">F-box domain-containing protein</fullName>
    </recommendedName>
</protein>
<dbReference type="EMBL" id="KI287140">
    <property type="protein sequence ID" value="ESA10405.1"/>
    <property type="molecule type" value="Genomic_DNA"/>
</dbReference>
<dbReference type="Gene3D" id="3.80.10.10">
    <property type="entry name" value="Ribonuclease Inhibitor"/>
    <property type="match status" value="1"/>
</dbReference>
<sequence>MSKLNSDILYQIFQELNNGSLFSCLFVNKYWFKLVVPILWSHPFENVYGKKWSSLINIIILHLSEQSKMFLENENVIIFDRSQRLSFNYVSFCKYIIDLKLETRYRFHHKPELLDQELLKLFISECTSIKHLDICSLDYPIHDFPGANNCFSNLRELICTTKQSASHLYGLGQICRLIEIINIDLTCANSGLAELIKMQKQIKHVILNIKYECEMIIHALEKHIHSILHIRLCKFNDSFSPIYVLFPKLVNLQSFEFNYVNCQTLEKYLMSGFYFNLQVLDLHHVSLLIAKNIIQNTDNKLWKIKIRAIDYDHSIEYNQAICNCCPNIKYVTVFLNNNLDDLKNLLVNCQRLEALDVIVQEKEDNFLDLLVKLAPVSLYKIHINRECFTIESINSFFSNWGDRKTLHLYDHNSNWRRFVKSNETEGVIGHEYCYGFWDYE</sequence>
<gene>
    <name evidence="1" type="ORF">GLOINDRAFT_29488</name>
</gene>
<evidence type="ECO:0000313" key="1">
    <source>
        <dbReference type="EMBL" id="ESA10405.1"/>
    </source>
</evidence>
<evidence type="ECO:0008006" key="2">
    <source>
        <dbReference type="Google" id="ProtNLM"/>
    </source>
</evidence>
<dbReference type="SUPFAM" id="SSF81383">
    <property type="entry name" value="F-box domain"/>
    <property type="match status" value="1"/>
</dbReference>